<evidence type="ECO:0000313" key="13">
    <source>
        <dbReference type="EMBL" id="GFT00948.1"/>
    </source>
</evidence>
<keyword evidence="8" id="KW-0862">Zinc</keyword>
<dbReference type="PANTHER" id="PTHR13312:SF0">
    <property type="entry name" value="UBIQUITIN THIOESTERASE OTU1"/>
    <property type="match status" value="1"/>
</dbReference>
<evidence type="ECO:0000256" key="8">
    <source>
        <dbReference type="ARBA" id="ARBA00022833"/>
    </source>
</evidence>
<evidence type="ECO:0000259" key="10">
    <source>
        <dbReference type="Pfam" id="PF02338"/>
    </source>
</evidence>
<protein>
    <recommendedName>
        <fullName evidence="9">Ubiquitin thioesterase OTU</fullName>
        <ecNumber evidence="9">3.4.19.12</ecNumber>
    </recommendedName>
</protein>
<evidence type="ECO:0000259" key="12">
    <source>
        <dbReference type="Pfam" id="PF24560"/>
    </source>
</evidence>
<dbReference type="PANTHER" id="PTHR13312">
    <property type="entry name" value="HIV-INDUCED PROTEIN-7-LIKE PROTEASE"/>
    <property type="match status" value="1"/>
</dbReference>
<keyword evidence="5 9" id="KW-0833">Ubl conjugation pathway</keyword>
<proteinExistence type="predicted"/>
<sequence>MRSNKAYFVLQGKMASNYFILRCKTKKGSFTLTDLSFDSTVEDLKLSLAKLTAINPSAMKFLGGYPPKPLASENDSLKLTDLNIHSGDTLIMEIKKDVPGNAPEEAALGAQGNGIGAALGAQGNGIGAALGAQENDFKDVVMNQPAIMMRHVVPSNNSCLFTSIYFILTNGAGNEETSDLRGIIASVVKNNPDKYNDAFLGKPNEEYCAWIRDPNHWGGAIELSILSEHFEIEIVAIDILGLTAHCFGETNDYRNRIFLIYDGIHYDPLVLEYEDNTQTIFPTSDQRPMDMAMELAREARSSRQFTDVANFSLSCKSCKLQVKGNVEAHEHALVTGHCEFGEVIKTGPD</sequence>
<evidence type="ECO:0000256" key="3">
    <source>
        <dbReference type="ARBA" id="ARBA00022723"/>
    </source>
</evidence>
<gene>
    <name evidence="13" type="primary">YOD1</name>
    <name evidence="13" type="ORF">NPIL_582261</name>
</gene>
<dbReference type="GO" id="GO:0005634">
    <property type="term" value="C:nucleus"/>
    <property type="evidence" value="ECO:0007669"/>
    <property type="project" value="TreeGrafter"/>
</dbReference>
<name>A0A8X6TEX0_NEPPI</name>
<evidence type="ECO:0000313" key="14">
    <source>
        <dbReference type="Proteomes" id="UP000887013"/>
    </source>
</evidence>
<dbReference type="InterPro" id="IPR057766">
    <property type="entry name" value="Znf-C2H2_OTU1-like_C"/>
</dbReference>
<dbReference type="GO" id="GO:0005829">
    <property type="term" value="C:cytosol"/>
    <property type="evidence" value="ECO:0007669"/>
    <property type="project" value="TreeGrafter"/>
</dbReference>
<feature type="domain" description="OTU" evidence="10">
    <location>
        <begin position="158"/>
        <end position="237"/>
    </location>
</feature>
<dbReference type="FunFam" id="3.10.20.90:FF:000096">
    <property type="entry name" value="Ubiquitin thioesterase OTU1"/>
    <property type="match status" value="1"/>
</dbReference>
<dbReference type="CDD" id="cd17059">
    <property type="entry name" value="Ubl_OTU1"/>
    <property type="match status" value="1"/>
</dbReference>
<dbReference type="AlphaFoldDB" id="A0A8X6TEX0"/>
<evidence type="ECO:0000256" key="2">
    <source>
        <dbReference type="ARBA" id="ARBA00022670"/>
    </source>
</evidence>
<keyword evidence="6 9" id="KW-0378">Hydrolase</keyword>
<dbReference type="OrthoDB" id="65596at2759"/>
<dbReference type="Gene3D" id="3.10.20.90">
    <property type="entry name" value="Phosphatidylinositol 3-kinase Catalytic Subunit, Chain A, domain 1"/>
    <property type="match status" value="1"/>
</dbReference>
<dbReference type="Gene3D" id="3.90.70.80">
    <property type="match status" value="1"/>
</dbReference>
<evidence type="ECO:0000256" key="9">
    <source>
        <dbReference type="RuleBase" id="RU367104"/>
    </source>
</evidence>
<keyword evidence="4" id="KW-0863">Zinc-finger</keyword>
<keyword evidence="3" id="KW-0479">Metal-binding</keyword>
<evidence type="ECO:0000256" key="1">
    <source>
        <dbReference type="ARBA" id="ARBA00000707"/>
    </source>
</evidence>
<evidence type="ECO:0000256" key="5">
    <source>
        <dbReference type="ARBA" id="ARBA00022786"/>
    </source>
</evidence>
<keyword evidence="14" id="KW-1185">Reference proteome</keyword>
<dbReference type="CDD" id="cd22745">
    <property type="entry name" value="OTU_OTU1"/>
    <property type="match status" value="1"/>
</dbReference>
<dbReference type="InterPro" id="IPR048857">
    <property type="entry name" value="OTU1_Ubl"/>
</dbReference>
<accession>A0A8X6TEX0</accession>
<dbReference type="Pfam" id="PF02338">
    <property type="entry name" value="OTU"/>
    <property type="match status" value="1"/>
</dbReference>
<evidence type="ECO:0000256" key="6">
    <source>
        <dbReference type="ARBA" id="ARBA00022801"/>
    </source>
</evidence>
<dbReference type="EC" id="3.4.19.12" evidence="9"/>
<dbReference type="Pfam" id="PF21403">
    <property type="entry name" value="OTU1_UBXL"/>
    <property type="match status" value="1"/>
</dbReference>
<dbReference type="InterPro" id="IPR038765">
    <property type="entry name" value="Papain-like_cys_pep_sf"/>
</dbReference>
<reference evidence="13" key="1">
    <citation type="submission" date="2020-08" db="EMBL/GenBank/DDBJ databases">
        <title>Multicomponent nature underlies the extraordinary mechanical properties of spider dragline silk.</title>
        <authorList>
            <person name="Kono N."/>
            <person name="Nakamura H."/>
            <person name="Mori M."/>
            <person name="Yoshida Y."/>
            <person name="Ohtoshi R."/>
            <person name="Malay A.D."/>
            <person name="Moran D.A.P."/>
            <person name="Tomita M."/>
            <person name="Numata K."/>
            <person name="Arakawa K."/>
        </authorList>
    </citation>
    <scope>NUCLEOTIDE SEQUENCE</scope>
</reference>
<evidence type="ECO:0000259" key="11">
    <source>
        <dbReference type="Pfam" id="PF21403"/>
    </source>
</evidence>
<comment type="caution">
    <text evidence="13">The sequence shown here is derived from an EMBL/GenBank/DDBJ whole genome shotgun (WGS) entry which is preliminary data.</text>
</comment>
<dbReference type="GO" id="GO:0016579">
    <property type="term" value="P:protein deubiquitination"/>
    <property type="evidence" value="ECO:0007669"/>
    <property type="project" value="TreeGrafter"/>
</dbReference>
<dbReference type="GO" id="GO:0008270">
    <property type="term" value="F:zinc ion binding"/>
    <property type="evidence" value="ECO:0007669"/>
    <property type="project" value="UniProtKB-KW"/>
</dbReference>
<comment type="function">
    <text evidence="9">Hydrolase that can remove conjugated ubiquitin from proteins and may therefore play an important regulatory role at the level of protein turnover by preventing degradation.</text>
</comment>
<feature type="domain" description="OTU1 Ubl" evidence="11">
    <location>
        <begin position="21"/>
        <end position="70"/>
    </location>
</feature>
<dbReference type="SUPFAM" id="SSF54236">
    <property type="entry name" value="Ubiquitin-like"/>
    <property type="match status" value="1"/>
</dbReference>
<keyword evidence="2" id="KW-0645">Protease</keyword>
<evidence type="ECO:0000256" key="7">
    <source>
        <dbReference type="ARBA" id="ARBA00022807"/>
    </source>
</evidence>
<dbReference type="GO" id="GO:0004843">
    <property type="term" value="F:cysteine-type deubiquitinase activity"/>
    <property type="evidence" value="ECO:0007669"/>
    <property type="project" value="UniProtKB-UniRule"/>
</dbReference>
<dbReference type="GO" id="GO:0036503">
    <property type="term" value="P:ERAD pathway"/>
    <property type="evidence" value="ECO:0007669"/>
    <property type="project" value="TreeGrafter"/>
</dbReference>
<feature type="domain" description="OTU1-like C-terminal C2H2-type zinc finger" evidence="12">
    <location>
        <begin position="309"/>
        <end position="343"/>
    </location>
</feature>
<dbReference type="EMBL" id="BMAW01055457">
    <property type="protein sequence ID" value="GFT00948.1"/>
    <property type="molecule type" value="Genomic_DNA"/>
</dbReference>
<dbReference type="GO" id="GO:0030968">
    <property type="term" value="P:endoplasmic reticulum unfolded protein response"/>
    <property type="evidence" value="ECO:0007669"/>
    <property type="project" value="TreeGrafter"/>
</dbReference>
<dbReference type="Proteomes" id="UP000887013">
    <property type="component" value="Unassembled WGS sequence"/>
</dbReference>
<comment type="catalytic activity">
    <reaction evidence="1 9">
        <text>Thiol-dependent hydrolysis of ester, thioester, amide, peptide and isopeptide bonds formed by the C-terminal Gly of ubiquitin (a 76-residue protein attached to proteins as an intracellular targeting signal).</text>
        <dbReference type="EC" id="3.4.19.12"/>
    </reaction>
</comment>
<dbReference type="InterPro" id="IPR003323">
    <property type="entry name" value="OTU_dom"/>
</dbReference>
<dbReference type="InterPro" id="IPR029071">
    <property type="entry name" value="Ubiquitin-like_domsf"/>
</dbReference>
<evidence type="ECO:0000256" key="4">
    <source>
        <dbReference type="ARBA" id="ARBA00022771"/>
    </source>
</evidence>
<dbReference type="SUPFAM" id="SSF54001">
    <property type="entry name" value="Cysteine proteinases"/>
    <property type="match status" value="1"/>
</dbReference>
<organism evidence="13 14">
    <name type="scientific">Nephila pilipes</name>
    <name type="common">Giant wood spider</name>
    <name type="synonym">Nephila maculata</name>
    <dbReference type="NCBI Taxonomy" id="299642"/>
    <lineage>
        <taxon>Eukaryota</taxon>
        <taxon>Metazoa</taxon>
        <taxon>Ecdysozoa</taxon>
        <taxon>Arthropoda</taxon>
        <taxon>Chelicerata</taxon>
        <taxon>Arachnida</taxon>
        <taxon>Araneae</taxon>
        <taxon>Araneomorphae</taxon>
        <taxon>Entelegynae</taxon>
        <taxon>Araneoidea</taxon>
        <taxon>Nephilidae</taxon>
        <taxon>Nephila</taxon>
    </lineage>
</organism>
<keyword evidence="9" id="KW-0963">Cytoplasm</keyword>
<keyword evidence="7 9" id="KW-0788">Thiol protease</keyword>
<dbReference type="Pfam" id="PF24560">
    <property type="entry name" value="zf-C2H2_OTU1_C"/>
    <property type="match status" value="1"/>
</dbReference>
<comment type="subcellular location">
    <subcellularLocation>
        <location evidence="9">Cytoplasm</location>
    </subcellularLocation>
</comment>